<dbReference type="Gene3D" id="3.40.33.10">
    <property type="entry name" value="CAP"/>
    <property type="match status" value="1"/>
</dbReference>
<accession>A0A8H8RL04</accession>
<feature type="chain" id="PRO_5034231502" evidence="1">
    <location>
        <begin position="25"/>
        <end position="159"/>
    </location>
</feature>
<dbReference type="Pfam" id="PF00188">
    <property type="entry name" value="CAP"/>
    <property type="match status" value="1"/>
</dbReference>
<dbReference type="InterPro" id="IPR018244">
    <property type="entry name" value="Allrgn_V5/Tpx1_CS"/>
</dbReference>
<dbReference type="GO" id="GO:0005576">
    <property type="term" value="C:extracellular region"/>
    <property type="evidence" value="ECO:0007669"/>
    <property type="project" value="InterPro"/>
</dbReference>
<feature type="non-terminal residue" evidence="3">
    <location>
        <position position="159"/>
    </location>
</feature>
<keyword evidence="1" id="KW-0732">Signal</keyword>
<dbReference type="InterPro" id="IPR014044">
    <property type="entry name" value="CAP_dom"/>
</dbReference>
<feature type="domain" description="SCP" evidence="2">
    <location>
        <begin position="50"/>
        <end position="159"/>
    </location>
</feature>
<reference evidence="3 4" key="1">
    <citation type="submission" date="2018-05" db="EMBL/GenBank/DDBJ databases">
        <title>Genome sequencing and assembly of the regulated plant pathogen Lachnellula willkommii and related sister species for the development of diagnostic species identification markers.</title>
        <authorList>
            <person name="Giroux E."/>
            <person name="Bilodeau G."/>
        </authorList>
    </citation>
    <scope>NUCLEOTIDE SEQUENCE [LARGE SCALE GENOMIC DNA]</scope>
    <source>
        <strain evidence="3 4">CBS 160.35</strain>
    </source>
</reference>
<dbReference type="EMBL" id="QGMI01000793">
    <property type="protein sequence ID" value="TVY36728.1"/>
    <property type="molecule type" value="Genomic_DNA"/>
</dbReference>
<dbReference type="PROSITE" id="PS01009">
    <property type="entry name" value="CRISP_1"/>
    <property type="match status" value="1"/>
</dbReference>
<dbReference type="OrthoDB" id="337038at2759"/>
<protein>
    <submittedName>
        <fullName evidence="3">Cell wall protein</fullName>
    </submittedName>
</protein>
<evidence type="ECO:0000259" key="2">
    <source>
        <dbReference type="SMART" id="SM00198"/>
    </source>
</evidence>
<evidence type="ECO:0000256" key="1">
    <source>
        <dbReference type="SAM" id="SignalP"/>
    </source>
</evidence>
<dbReference type="PRINTS" id="PR00837">
    <property type="entry name" value="V5TPXLIKE"/>
</dbReference>
<proteinExistence type="predicted"/>
<dbReference type="SUPFAM" id="SSF55797">
    <property type="entry name" value="PR-1-like"/>
    <property type="match status" value="1"/>
</dbReference>
<name>A0A8H8RL04_9HELO</name>
<sequence>MFSSLSSSTLALLLLLLITTQAAAVQVATITITRSAAPTPTSSSYTSDGAFEKDMLDAHNFYREEHNASALSWNESSAGVAGMWAEGCRFVHSGGPTGENLAAGYANASAAVDAWGLERKKYSWKKPGFSEATGHFTQLVWRDTRSVGCGRMSCGGEGG</sequence>
<dbReference type="Proteomes" id="UP000443090">
    <property type="component" value="Unassembled WGS sequence"/>
</dbReference>
<dbReference type="InterPro" id="IPR035940">
    <property type="entry name" value="CAP_sf"/>
</dbReference>
<gene>
    <name evidence="3" type="primary">PRY3</name>
    <name evidence="3" type="ORF">LOCC1_G006421</name>
</gene>
<evidence type="ECO:0000313" key="4">
    <source>
        <dbReference type="Proteomes" id="UP000443090"/>
    </source>
</evidence>
<dbReference type="PANTHER" id="PTHR10334">
    <property type="entry name" value="CYSTEINE-RICH SECRETORY PROTEIN-RELATED"/>
    <property type="match status" value="1"/>
</dbReference>
<organism evidence="3 4">
    <name type="scientific">Lachnellula occidentalis</name>
    <dbReference type="NCBI Taxonomy" id="215460"/>
    <lineage>
        <taxon>Eukaryota</taxon>
        <taxon>Fungi</taxon>
        <taxon>Dikarya</taxon>
        <taxon>Ascomycota</taxon>
        <taxon>Pezizomycotina</taxon>
        <taxon>Leotiomycetes</taxon>
        <taxon>Helotiales</taxon>
        <taxon>Lachnaceae</taxon>
        <taxon>Lachnellula</taxon>
    </lineage>
</organism>
<feature type="signal peptide" evidence="1">
    <location>
        <begin position="1"/>
        <end position="24"/>
    </location>
</feature>
<keyword evidence="4" id="KW-1185">Reference proteome</keyword>
<dbReference type="InterPro" id="IPR001283">
    <property type="entry name" value="CRISP-related"/>
</dbReference>
<comment type="caution">
    <text evidence="3">The sequence shown here is derived from an EMBL/GenBank/DDBJ whole genome shotgun (WGS) entry which is preliminary data.</text>
</comment>
<dbReference type="SMART" id="SM00198">
    <property type="entry name" value="SCP"/>
    <property type="match status" value="1"/>
</dbReference>
<evidence type="ECO:0000313" key="3">
    <source>
        <dbReference type="EMBL" id="TVY36728.1"/>
    </source>
</evidence>
<dbReference type="AlphaFoldDB" id="A0A8H8RL04"/>